<dbReference type="PIRSF" id="PIRSF004553">
    <property type="entry name" value="CHP00095"/>
    <property type="match status" value="1"/>
</dbReference>
<dbReference type="CDD" id="cd02440">
    <property type="entry name" value="AdoMet_MTases"/>
    <property type="match status" value="1"/>
</dbReference>
<dbReference type="InterPro" id="IPR029063">
    <property type="entry name" value="SAM-dependent_MTases_sf"/>
</dbReference>
<keyword evidence="2 3" id="KW-0808">Transferase</keyword>
<dbReference type="AlphaFoldDB" id="A0A5J4S573"/>
<accession>A0A5J4S573</accession>
<dbReference type="PANTHER" id="PTHR43542:SF1">
    <property type="entry name" value="METHYLTRANSFERASE"/>
    <property type="match status" value="1"/>
</dbReference>
<reference evidence="3" key="1">
    <citation type="submission" date="2019-03" db="EMBL/GenBank/DDBJ databases">
        <title>Single cell metagenomics reveals metabolic interactions within the superorganism composed of flagellate Streblomastix strix and complex community of Bacteroidetes bacteria on its surface.</title>
        <authorList>
            <person name="Treitli S.C."/>
            <person name="Kolisko M."/>
            <person name="Husnik F."/>
            <person name="Keeling P."/>
            <person name="Hampl V."/>
        </authorList>
    </citation>
    <scope>NUCLEOTIDE SEQUENCE</scope>
    <source>
        <strain evidence="3">STM</strain>
    </source>
</reference>
<name>A0A5J4S573_9ZZZZ</name>
<comment type="caution">
    <text evidence="3">The sequence shown here is derived from an EMBL/GenBank/DDBJ whole genome shotgun (WGS) entry which is preliminary data.</text>
</comment>
<dbReference type="PANTHER" id="PTHR43542">
    <property type="entry name" value="METHYLTRANSFERASE"/>
    <property type="match status" value="1"/>
</dbReference>
<sequence>MRVISGIYKRRRFGIPHTFKARPTTDFAKESLFNILSNEMDFSEGLSALDLFSGTGSISIELVSRGCKKVISIEKEKAHHAFICKIMSDVKTNNCFPVRGDVFKYINGTRETFDFIFADPPYNLPELETLPGLIFKNSLLKKEGLFVLEHGKNTDFSLHSHFREKRVYGSVHFSFFK</sequence>
<dbReference type="InterPro" id="IPR004398">
    <property type="entry name" value="RNA_MeTrfase_RsmD"/>
</dbReference>
<dbReference type="SUPFAM" id="SSF53335">
    <property type="entry name" value="S-adenosyl-L-methionine-dependent methyltransferases"/>
    <property type="match status" value="1"/>
</dbReference>
<dbReference type="Pfam" id="PF03602">
    <property type="entry name" value="Cons_hypoth95"/>
    <property type="match status" value="1"/>
</dbReference>
<proteinExistence type="predicted"/>
<organism evidence="3">
    <name type="scientific">termite gut metagenome</name>
    <dbReference type="NCBI Taxonomy" id="433724"/>
    <lineage>
        <taxon>unclassified sequences</taxon>
        <taxon>metagenomes</taxon>
        <taxon>organismal metagenomes</taxon>
    </lineage>
</organism>
<dbReference type="InterPro" id="IPR002052">
    <property type="entry name" value="DNA_methylase_N6_adenine_CS"/>
</dbReference>
<protein>
    <submittedName>
        <fullName evidence="3">Ribosomal RNA small subunit methyltransferase D</fullName>
        <ecNumber evidence="3">2.1.1.171</ecNumber>
    </submittedName>
</protein>
<evidence type="ECO:0000313" key="3">
    <source>
        <dbReference type="EMBL" id="KAA6341229.1"/>
    </source>
</evidence>
<gene>
    <name evidence="3" type="ORF">EZS27_010974</name>
</gene>
<dbReference type="Gene3D" id="3.40.50.150">
    <property type="entry name" value="Vaccinia Virus protein VP39"/>
    <property type="match status" value="1"/>
</dbReference>
<evidence type="ECO:0000256" key="2">
    <source>
        <dbReference type="ARBA" id="ARBA00022679"/>
    </source>
</evidence>
<keyword evidence="1 3" id="KW-0489">Methyltransferase</keyword>
<dbReference type="EMBL" id="SNRY01000404">
    <property type="protein sequence ID" value="KAA6341229.1"/>
    <property type="molecule type" value="Genomic_DNA"/>
</dbReference>
<dbReference type="PROSITE" id="PS00092">
    <property type="entry name" value="N6_MTASE"/>
    <property type="match status" value="1"/>
</dbReference>
<dbReference type="GO" id="GO:0003676">
    <property type="term" value="F:nucleic acid binding"/>
    <property type="evidence" value="ECO:0007669"/>
    <property type="project" value="InterPro"/>
</dbReference>
<dbReference type="EC" id="2.1.1.171" evidence="3"/>
<evidence type="ECO:0000256" key="1">
    <source>
        <dbReference type="ARBA" id="ARBA00022603"/>
    </source>
</evidence>
<dbReference type="GO" id="GO:0052913">
    <property type="term" value="F:16S rRNA (guanine(966)-N(2))-methyltransferase activity"/>
    <property type="evidence" value="ECO:0007669"/>
    <property type="project" value="UniProtKB-EC"/>
</dbReference>